<dbReference type="AlphaFoldDB" id="A0A9D8KIL8"/>
<gene>
    <name evidence="1" type="ORF">JW984_15050</name>
</gene>
<sequence length="144" mass="16877">MANLIESKTGFSAHWIKTGEGPMMVEKIEETLSDEEREIVERLRIANERQKRIVKDVLDLPVEEEKEPGVYERREDRIDAVMDKSTYTIDPSMIIPDRYLTDEYVQMFDGYKPLNDLTDDEKRQIVAILEKAREIAEGKSREKK</sequence>
<protein>
    <submittedName>
        <fullName evidence="1">Uncharacterized protein</fullName>
    </submittedName>
</protein>
<reference evidence="1" key="1">
    <citation type="journal article" date="2021" name="Environ. Microbiol.">
        <title>Genomic characterization of three novel Desulfobacterota classes expand the metabolic and phylogenetic diversity of the phylum.</title>
        <authorList>
            <person name="Murphy C.L."/>
            <person name="Biggerstaff J."/>
            <person name="Eichhorn A."/>
            <person name="Ewing E."/>
            <person name="Shahan R."/>
            <person name="Soriano D."/>
            <person name="Stewart S."/>
            <person name="VanMol K."/>
            <person name="Walker R."/>
            <person name="Walters P."/>
            <person name="Elshahed M.S."/>
            <person name="Youssef N.H."/>
        </authorList>
    </citation>
    <scope>NUCLEOTIDE SEQUENCE</scope>
    <source>
        <strain evidence="1">Zod_Metabat.24</strain>
    </source>
</reference>
<proteinExistence type="predicted"/>
<dbReference type="EMBL" id="JAFGIX010000082">
    <property type="protein sequence ID" value="MBN1574512.1"/>
    <property type="molecule type" value="Genomic_DNA"/>
</dbReference>
<name>A0A9D8KIL8_9DELT</name>
<dbReference type="Proteomes" id="UP000809273">
    <property type="component" value="Unassembled WGS sequence"/>
</dbReference>
<accession>A0A9D8KIL8</accession>
<organism evidence="1 2">
    <name type="scientific">Candidatus Zymogenus saltonus</name>
    <dbReference type="NCBI Taxonomy" id="2844893"/>
    <lineage>
        <taxon>Bacteria</taxon>
        <taxon>Deltaproteobacteria</taxon>
        <taxon>Candidatus Zymogenia</taxon>
        <taxon>Candidatus Zymogeniales</taxon>
        <taxon>Candidatus Zymogenaceae</taxon>
        <taxon>Candidatus Zymogenus</taxon>
    </lineage>
</organism>
<evidence type="ECO:0000313" key="1">
    <source>
        <dbReference type="EMBL" id="MBN1574512.1"/>
    </source>
</evidence>
<evidence type="ECO:0000313" key="2">
    <source>
        <dbReference type="Proteomes" id="UP000809273"/>
    </source>
</evidence>
<reference evidence="1" key="2">
    <citation type="submission" date="2021-01" db="EMBL/GenBank/DDBJ databases">
        <authorList>
            <person name="Hahn C.R."/>
            <person name="Youssef N.H."/>
            <person name="Elshahed M."/>
        </authorList>
    </citation>
    <scope>NUCLEOTIDE SEQUENCE</scope>
    <source>
        <strain evidence="1">Zod_Metabat.24</strain>
    </source>
</reference>
<comment type="caution">
    <text evidence="1">The sequence shown here is derived from an EMBL/GenBank/DDBJ whole genome shotgun (WGS) entry which is preliminary data.</text>
</comment>